<protein>
    <recommendedName>
        <fullName evidence="3">DUF3108 domain-containing protein</fullName>
    </recommendedName>
</protein>
<organism evidence="1 2">
    <name type="scientific">Erythrobacter dokdonensis DSW-74</name>
    <dbReference type="NCBI Taxonomy" id="1300349"/>
    <lineage>
        <taxon>Bacteria</taxon>
        <taxon>Pseudomonadati</taxon>
        <taxon>Pseudomonadota</taxon>
        <taxon>Alphaproteobacteria</taxon>
        <taxon>Sphingomonadales</taxon>
        <taxon>Erythrobacteraceae</taxon>
        <taxon>Erythrobacter/Porphyrobacter group</taxon>
        <taxon>Erythrobacter</taxon>
    </lineage>
</organism>
<proteinExistence type="predicted"/>
<dbReference type="STRING" id="1300349.I603_2195"/>
<evidence type="ECO:0000313" key="2">
    <source>
        <dbReference type="Proteomes" id="UP000092484"/>
    </source>
</evidence>
<evidence type="ECO:0008006" key="3">
    <source>
        <dbReference type="Google" id="ProtNLM"/>
    </source>
</evidence>
<name>A0A1A7BCH9_9SPHN</name>
<evidence type="ECO:0000313" key="1">
    <source>
        <dbReference type="EMBL" id="OBV10233.1"/>
    </source>
</evidence>
<reference evidence="1 2" key="1">
    <citation type="submission" date="2016-06" db="EMBL/GenBank/DDBJ databases">
        <title>Genome sequence of Porphyrobacter dokdonensis DSW-74.</title>
        <authorList>
            <person name="Kim J.F."/>
            <person name="Song J.Y."/>
        </authorList>
    </citation>
    <scope>NUCLEOTIDE SEQUENCE [LARGE SCALE GENOMIC DNA]</scope>
    <source>
        <strain evidence="1 2">DSW-74</strain>
    </source>
</reference>
<keyword evidence="2" id="KW-1185">Reference proteome</keyword>
<sequence length="218" mass="24436">MLALLTTGAATAALMLPTGLPRYREGDAFVYSDGRVEQVVRVEEKATIWRGLGSSRYRRSRNFVVPVLQWRSGRATGRREVRGSPDSLWPLDRPRSARFRVITETRANPQAGAKRSVSLWVCKSGKMKPFTVEAGTFDAVPVKCDRYSSTTMRLLERREWDYAPEIGHYVRRVTINYLRGTNRSIELVAALSGPAATRARLRALAQKARSAQLARSAP</sequence>
<dbReference type="RefSeq" id="WP_068864974.1">
    <property type="nucleotide sequence ID" value="NZ_LZYB01000006.1"/>
</dbReference>
<comment type="caution">
    <text evidence="1">The sequence shown here is derived from an EMBL/GenBank/DDBJ whole genome shotgun (WGS) entry which is preliminary data.</text>
</comment>
<dbReference type="AlphaFoldDB" id="A0A1A7BCH9"/>
<accession>A0A1A7BCH9</accession>
<dbReference type="Proteomes" id="UP000092484">
    <property type="component" value="Unassembled WGS sequence"/>
</dbReference>
<gene>
    <name evidence="1" type="ORF">I603_2195</name>
</gene>
<dbReference type="EMBL" id="LZYB01000006">
    <property type="protein sequence ID" value="OBV10233.1"/>
    <property type="molecule type" value="Genomic_DNA"/>
</dbReference>